<organism evidence="1 2">
    <name type="scientific">Macrolepiota fuliginosa MF-IS2</name>
    <dbReference type="NCBI Taxonomy" id="1400762"/>
    <lineage>
        <taxon>Eukaryota</taxon>
        <taxon>Fungi</taxon>
        <taxon>Dikarya</taxon>
        <taxon>Basidiomycota</taxon>
        <taxon>Agaricomycotina</taxon>
        <taxon>Agaricomycetes</taxon>
        <taxon>Agaricomycetidae</taxon>
        <taxon>Agaricales</taxon>
        <taxon>Agaricineae</taxon>
        <taxon>Agaricaceae</taxon>
        <taxon>Macrolepiota</taxon>
    </lineage>
</organism>
<comment type="caution">
    <text evidence="1">The sequence shown here is derived from an EMBL/GenBank/DDBJ whole genome shotgun (WGS) entry which is preliminary data.</text>
</comment>
<proteinExistence type="predicted"/>
<accession>A0A9P6BXF3</accession>
<dbReference type="AlphaFoldDB" id="A0A9P6BXF3"/>
<protein>
    <submittedName>
        <fullName evidence="1">Uncharacterized protein</fullName>
    </submittedName>
</protein>
<reference evidence="1" key="1">
    <citation type="submission" date="2020-11" db="EMBL/GenBank/DDBJ databases">
        <authorList>
            <consortium name="DOE Joint Genome Institute"/>
            <person name="Ahrendt S."/>
            <person name="Riley R."/>
            <person name="Andreopoulos W."/>
            <person name="Labutti K."/>
            <person name="Pangilinan J."/>
            <person name="Ruiz-Duenas F.J."/>
            <person name="Barrasa J.M."/>
            <person name="Sanchez-Garcia M."/>
            <person name="Camarero S."/>
            <person name="Miyauchi S."/>
            <person name="Serrano A."/>
            <person name="Linde D."/>
            <person name="Babiker R."/>
            <person name="Drula E."/>
            <person name="Ayuso-Fernandez I."/>
            <person name="Pacheco R."/>
            <person name="Padilla G."/>
            <person name="Ferreira P."/>
            <person name="Barriuso J."/>
            <person name="Kellner H."/>
            <person name="Castanera R."/>
            <person name="Alfaro M."/>
            <person name="Ramirez L."/>
            <person name="Pisabarro A.G."/>
            <person name="Kuo A."/>
            <person name="Tritt A."/>
            <person name="Lipzen A."/>
            <person name="He G."/>
            <person name="Yan M."/>
            <person name="Ng V."/>
            <person name="Cullen D."/>
            <person name="Martin F."/>
            <person name="Rosso M.-N."/>
            <person name="Henrissat B."/>
            <person name="Hibbett D."/>
            <person name="Martinez A.T."/>
            <person name="Grigoriev I.V."/>
        </authorList>
    </citation>
    <scope>NUCLEOTIDE SEQUENCE</scope>
    <source>
        <strain evidence="1">MF-IS2</strain>
    </source>
</reference>
<name>A0A9P6BXF3_9AGAR</name>
<evidence type="ECO:0000313" key="1">
    <source>
        <dbReference type="EMBL" id="KAF9441654.1"/>
    </source>
</evidence>
<keyword evidence="2" id="KW-1185">Reference proteome</keyword>
<dbReference type="Proteomes" id="UP000807342">
    <property type="component" value="Unassembled WGS sequence"/>
</dbReference>
<gene>
    <name evidence="1" type="ORF">P691DRAFT_790847</name>
</gene>
<sequence>MSPCGEGPHRWGSRQLGICMHQRGGPISSLIDTGGNQSSSANEGGGKSALLQVHKVNPEHSGVSLGRIADKLHMFNHVDWDRGQDQLVANLLSVWWLRSARFEHGLNNVKVQLGGYRGSGTHDATVGKVCRVNVEGGPCTGEGVIGSLDKFWEGDTSGYWCFDEELVPGRAASSKVRPF</sequence>
<dbReference type="EMBL" id="MU151827">
    <property type="protein sequence ID" value="KAF9441654.1"/>
    <property type="molecule type" value="Genomic_DNA"/>
</dbReference>
<evidence type="ECO:0000313" key="2">
    <source>
        <dbReference type="Proteomes" id="UP000807342"/>
    </source>
</evidence>